<gene>
    <name evidence="11" type="ORF">EV192_10569</name>
</gene>
<evidence type="ECO:0000256" key="4">
    <source>
        <dbReference type="ARBA" id="ARBA00022741"/>
    </source>
</evidence>
<organism evidence="11 12">
    <name type="scientific">Actinocrispum wychmicini</name>
    <dbReference type="NCBI Taxonomy" id="1213861"/>
    <lineage>
        <taxon>Bacteria</taxon>
        <taxon>Bacillati</taxon>
        <taxon>Actinomycetota</taxon>
        <taxon>Actinomycetes</taxon>
        <taxon>Pseudonocardiales</taxon>
        <taxon>Pseudonocardiaceae</taxon>
        <taxon>Actinocrispum</taxon>
    </lineage>
</organism>
<dbReference type="Proteomes" id="UP000295680">
    <property type="component" value="Unassembled WGS sequence"/>
</dbReference>
<dbReference type="InterPro" id="IPR017871">
    <property type="entry name" value="ABC_transporter-like_CS"/>
</dbReference>
<dbReference type="GO" id="GO:0005524">
    <property type="term" value="F:ATP binding"/>
    <property type="evidence" value="ECO:0007669"/>
    <property type="project" value="UniProtKB-KW"/>
</dbReference>
<evidence type="ECO:0000256" key="3">
    <source>
        <dbReference type="ARBA" id="ARBA00022475"/>
    </source>
</evidence>
<dbReference type="Gene3D" id="3.40.50.300">
    <property type="entry name" value="P-loop containing nucleotide triphosphate hydrolases"/>
    <property type="match status" value="1"/>
</dbReference>
<dbReference type="AlphaFoldDB" id="A0A4R2JH58"/>
<dbReference type="InterPro" id="IPR005894">
    <property type="entry name" value="DrrA"/>
</dbReference>
<dbReference type="GO" id="GO:1900753">
    <property type="term" value="P:doxorubicin transport"/>
    <property type="evidence" value="ECO:0007669"/>
    <property type="project" value="InterPro"/>
</dbReference>
<evidence type="ECO:0000313" key="12">
    <source>
        <dbReference type="Proteomes" id="UP000295680"/>
    </source>
</evidence>
<keyword evidence="2" id="KW-0813">Transport</keyword>
<keyword evidence="6" id="KW-1278">Translocase</keyword>
<evidence type="ECO:0000313" key="11">
    <source>
        <dbReference type="EMBL" id="TCO58007.1"/>
    </source>
</evidence>
<evidence type="ECO:0000256" key="6">
    <source>
        <dbReference type="ARBA" id="ARBA00022967"/>
    </source>
</evidence>
<keyword evidence="12" id="KW-1185">Reference proteome</keyword>
<feature type="domain" description="ABC transporter" evidence="10">
    <location>
        <begin position="21"/>
        <end position="251"/>
    </location>
</feature>
<keyword evidence="5 11" id="KW-0067">ATP-binding</keyword>
<dbReference type="FunFam" id="3.40.50.300:FF:000589">
    <property type="entry name" value="ABC transporter, ATP-binding subunit"/>
    <property type="match status" value="1"/>
</dbReference>
<dbReference type="InterPro" id="IPR050763">
    <property type="entry name" value="ABC_transporter_ATP-binding"/>
</dbReference>
<dbReference type="Pfam" id="PF00005">
    <property type="entry name" value="ABC_tran"/>
    <property type="match status" value="1"/>
</dbReference>
<protein>
    <submittedName>
        <fullName evidence="11">Oleandomycin transport system ATP-binding protein</fullName>
    </submittedName>
</protein>
<evidence type="ECO:0000256" key="8">
    <source>
        <dbReference type="ARBA" id="ARBA00023251"/>
    </source>
</evidence>
<accession>A0A4R2JH58</accession>
<dbReference type="InterPro" id="IPR003593">
    <property type="entry name" value="AAA+_ATPase"/>
</dbReference>
<dbReference type="PANTHER" id="PTHR42711:SF19">
    <property type="entry name" value="DOXORUBICIN RESISTANCE ATP-BINDING PROTEIN DRRA"/>
    <property type="match status" value="1"/>
</dbReference>
<dbReference type="PROSITE" id="PS50893">
    <property type="entry name" value="ABC_TRANSPORTER_2"/>
    <property type="match status" value="1"/>
</dbReference>
<reference evidence="11 12" key="1">
    <citation type="submission" date="2019-03" db="EMBL/GenBank/DDBJ databases">
        <title>Genomic Encyclopedia of Type Strains, Phase IV (KMG-IV): sequencing the most valuable type-strain genomes for metagenomic binning, comparative biology and taxonomic classification.</title>
        <authorList>
            <person name="Goeker M."/>
        </authorList>
    </citation>
    <scope>NUCLEOTIDE SEQUENCE [LARGE SCALE GENOMIC DNA]</scope>
    <source>
        <strain evidence="11 12">DSM 45934</strain>
    </source>
</reference>
<dbReference type="PROSITE" id="PS00211">
    <property type="entry name" value="ABC_TRANSPORTER_1"/>
    <property type="match status" value="1"/>
</dbReference>
<dbReference type="PANTHER" id="PTHR42711">
    <property type="entry name" value="ABC TRANSPORTER ATP-BINDING PROTEIN"/>
    <property type="match status" value="1"/>
</dbReference>
<dbReference type="GO" id="GO:0016887">
    <property type="term" value="F:ATP hydrolysis activity"/>
    <property type="evidence" value="ECO:0007669"/>
    <property type="project" value="InterPro"/>
</dbReference>
<keyword evidence="7" id="KW-0472">Membrane</keyword>
<comment type="subcellular location">
    <subcellularLocation>
        <location evidence="1">Cell membrane</location>
        <topology evidence="1">Peripheral membrane protein</topology>
        <orientation evidence="1">Cytoplasmic side</orientation>
    </subcellularLocation>
</comment>
<sequence length="331" mass="35422">MRGLAAWLGTVATMSGEDNAIEAEGLVKRFGETTALGGVDLVVPTGKILGVLGPNGAGKTTAVRILATLLRPDAGHARVGGFDVVRQSVAVRQLIGLTGQYASVDEDLSGRENLVMIGRLLEMPKPAARARASELLDQFELTDAADRSVKTYSGGMRRRIDLASSLVGRPRVLYLDEPTTGLDPHARNEVWDIVRKLVRDGVTVLLTTQYLEEADQLADRITVFDHGKVVADGRPDELKRKTGGQTLQVRPTLASDMAATERILVDLTGVPPVRDDDTGLFTTPAGDPMLLSTLVRKLDEAGITVDELALRLPSLDEAFLAITGDREGAAP</sequence>
<dbReference type="GO" id="GO:0005886">
    <property type="term" value="C:plasma membrane"/>
    <property type="evidence" value="ECO:0007669"/>
    <property type="project" value="UniProtKB-SubCell"/>
</dbReference>
<dbReference type="EMBL" id="SLWS01000005">
    <property type="protein sequence ID" value="TCO58007.1"/>
    <property type="molecule type" value="Genomic_DNA"/>
</dbReference>
<dbReference type="GO" id="GO:0043215">
    <property type="term" value="P:daunorubicin transport"/>
    <property type="evidence" value="ECO:0007669"/>
    <property type="project" value="InterPro"/>
</dbReference>
<evidence type="ECO:0000256" key="9">
    <source>
        <dbReference type="ARBA" id="ARBA00049985"/>
    </source>
</evidence>
<evidence type="ECO:0000256" key="2">
    <source>
        <dbReference type="ARBA" id="ARBA00022448"/>
    </source>
</evidence>
<name>A0A4R2JH58_9PSEU</name>
<dbReference type="InterPro" id="IPR027417">
    <property type="entry name" value="P-loop_NTPase"/>
</dbReference>
<proteinExistence type="inferred from homology"/>
<dbReference type="SUPFAM" id="SSF52540">
    <property type="entry name" value="P-loop containing nucleoside triphosphate hydrolases"/>
    <property type="match status" value="1"/>
</dbReference>
<dbReference type="NCBIfam" id="TIGR01188">
    <property type="entry name" value="drrA"/>
    <property type="match status" value="1"/>
</dbReference>
<dbReference type="GO" id="GO:0046677">
    <property type="term" value="P:response to antibiotic"/>
    <property type="evidence" value="ECO:0007669"/>
    <property type="project" value="UniProtKB-KW"/>
</dbReference>
<comment type="caution">
    <text evidence="11">The sequence shown here is derived from an EMBL/GenBank/DDBJ whole genome shotgun (WGS) entry which is preliminary data.</text>
</comment>
<keyword evidence="8" id="KW-0046">Antibiotic resistance</keyword>
<evidence type="ECO:0000256" key="7">
    <source>
        <dbReference type="ARBA" id="ARBA00023136"/>
    </source>
</evidence>
<evidence type="ECO:0000259" key="10">
    <source>
        <dbReference type="PROSITE" id="PS50893"/>
    </source>
</evidence>
<comment type="similarity">
    <text evidence="9">Belongs to the ABC transporter superfamily. Drug exporter-1 (DrugE1) (TC 3.A.1.105) family.</text>
</comment>
<keyword evidence="4" id="KW-0547">Nucleotide-binding</keyword>
<evidence type="ECO:0000256" key="1">
    <source>
        <dbReference type="ARBA" id="ARBA00004413"/>
    </source>
</evidence>
<keyword evidence="3" id="KW-1003">Cell membrane</keyword>
<dbReference type="InterPro" id="IPR003439">
    <property type="entry name" value="ABC_transporter-like_ATP-bd"/>
</dbReference>
<dbReference type="SMART" id="SM00382">
    <property type="entry name" value="AAA"/>
    <property type="match status" value="1"/>
</dbReference>
<evidence type="ECO:0000256" key="5">
    <source>
        <dbReference type="ARBA" id="ARBA00022840"/>
    </source>
</evidence>